<proteinExistence type="inferred from homology"/>
<feature type="domain" description="TROVE" evidence="7">
    <location>
        <begin position="1"/>
        <end position="75"/>
    </location>
</feature>
<dbReference type="GO" id="GO:0046872">
    <property type="term" value="F:metal ion binding"/>
    <property type="evidence" value="ECO:0007669"/>
    <property type="project" value="UniProtKB-KW"/>
</dbReference>
<dbReference type="GO" id="GO:0005737">
    <property type="term" value="C:cytoplasm"/>
    <property type="evidence" value="ECO:0007669"/>
    <property type="project" value="UniProtKB-SubCell"/>
</dbReference>
<dbReference type="InterPro" id="IPR036465">
    <property type="entry name" value="vWFA_dom_sf"/>
</dbReference>
<sequence>MVGDDANHELFGGRLRRPGALQGTLCSPRGDAPLRTYASGHSLRGEARWTPNQKIADALDAAFYASFGSVAPTGKRTMLALDVSASMTWDTIAGLPITPREASAAMALATAAVEPDVQIMGFGKKFVHVPISPRQRLDDAIKAIEAIPMGGTDCSVPMTFAQRESIDVDTFVVYTDNESWAGAVHPHQALTAYRQSRGIDAKMAVVGMTATQCSIADPSDPGMLDIAGFDVSTPALISAFSAGL</sequence>
<keyword evidence="3" id="KW-0963">Cytoplasm</keyword>
<dbReference type="InterPro" id="IPR037214">
    <property type="entry name" value="TROVE_dom_sf"/>
</dbReference>
<dbReference type="InterPro" id="IPR008858">
    <property type="entry name" value="TROVE_dom"/>
</dbReference>
<evidence type="ECO:0000256" key="5">
    <source>
        <dbReference type="ARBA" id="ARBA00022884"/>
    </source>
</evidence>
<dbReference type="InterPro" id="IPR040322">
    <property type="entry name" value="TROVE2"/>
</dbReference>
<dbReference type="InterPro" id="IPR056800">
    <property type="entry name" value="vWA_Ro60"/>
</dbReference>
<evidence type="ECO:0000313" key="8">
    <source>
        <dbReference type="EMBL" id="CCI53379.1"/>
    </source>
</evidence>
<dbReference type="PANTHER" id="PTHR14202">
    <property type="entry name" value="60 KDA RIBONUCLEOPROTEIN SSA/RO"/>
    <property type="match status" value="1"/>
</dbReference>
<dbReference type="SUPFAM" id="SSF53300">
    <property type="entry name" value="vWA-like"/>
    <property type="match status" value="1"/>
</dbReference>
<keyword evidence="6 8" id="KW-0687">Ribonucleoprotein</keyword>
<dbReference type="Proteomes" id="UP000035720">
    <property type="component" value="Unassembled WGS sequence"/>
</dbReference>
<keyword evidence="4" id="KW-0479">Metal-binding</keyword>
<comment type="caution">
    <text evidence="8">The sequence shown here is derived from an EMBL/GenBank/DDBJ whole genome shotgun (WGS) entry which is preliminary data.</text>
</comment>
<dbReference type="Gene3D" id="3.40.50.410">
    <property type="entry name" value="von Willebrand factor, type A domain"/>
    <property type="match status" value="1"/>
</dbReference>
<dbReference type="GO" id="GO:1990904">
    <property type="term" value="C:ribonucleoprotein complex"/>
    <property type="evidence" value="ECO:0007669"/>
    <property type="project" value="UniProtKB-KW"/>
</dbReference>
<dbReference type="PROSITE" id="PS50988">
    <property type="entry name" value="TROVE"/>
    <property type="match status" value="1"/>
</dbReference>
<name>A0A077M9T3_9MICO</name>
<evidence type="ECO:0000256" key="2">
    <source>
        <dbReference type="ARBA" id="ARBA00007814"/>
    </source>
</evidence>
<comment type="subcellular location">
    <subcellularLocation>
        <location evidence="1">Cytoplasm</location>
    </subcellularLocation>
</comment>
<protein>
    <submittedName>
        <fullName evidence="8">60 kDa SS-A/Ro ribonucleoprotein homolog</fullName>
    </submittedName>
</protein>
<comment type="similarity">
    <text evidence="2">Belongs to the Ro 60 kDa family.</text>
</comment>
<dbReference type="SUPFAM" id="SSF140864">
    <property type="entry name" value="TROVE domain-like"/>
    <property type="match status" value="1"/>
</dbReference>
<evidence type="ECO:0000313" key="9">
    <source>
        <dbReference type="Proteomes" id="UP000035720"/>
    </source>
</evidence>
<dbReference type="AlphaFoldDB" id="A0A077M9T3"/>
<evidence type="ECO:0000256" key="1">
    <source>
        <dbReference type="ARBA" id="ARBA00004496"/>
    </source>
</evidence>
<reference evidence="8 9" key="1">
    <citation type="journal article" date="2013" name="ISME J.">
        <title>A metabolic model for members of the genus Tetrasphaera involved in enhanced biological phosphorus removal.</title>
        <authorList>
            <person name="Kristiansen R."/>
            <person name="Nguyen H.T.T."/>
            <person name="Saunders A.M."/>
            <person name="Nielsen J.L."/>
            <person name="Wimmer R."/>
            <person name="Le V.Q."/>
            <person name="McIlroy S.J."/>
            <person name="Petrovski S."/>
            <person name="Seviour R.J."/>
            <person name="Calteau A."/>
            <person name="Nielsen K.L."/>
            <person name="Nielsen P.H."/>
        </authorList>
    </citation>
    <scope>NUCLEOTIDE SEQUENCE [LARGE SCALE GENOMIC DNA]</scope>
    <source>
        <strain evidence="8 9">Ben 74</strain>
    </source>
</reference>
<dbReference type="RefSeq" id="WP_053079747.1">
    <property type="nucleotide sequence ID" value="NZ_HF571038.1"/>
</dbReference>
<evidence type="ECO:0000256" key="3">
    <source>
        <dbReference type="ARBA" id="ARBA00022490"/>
    </source>
</evidence>
<dbReference type="PANTHER" id="PTHR14202:SF0">
    <property type="entry name" value="RNA-BINDING PROTEIN RO60"/>
    <property type="match status" value="1"/>
</dbReference>
<accession>A0A077M9T3</accession>
<keyword evidence="9" id="KW-1185">Reference proteome</keyword>
<dbReference type="Pfam" id="PF25045">
    <property type="entry name" value="vWA_Ro60"/>
    <property type="match status" value="1"/>
</dbReference>
<dbReference type="STRING" id="1193518.BN13_380030"/>
<evidence type="ECO:0000259" key="7">
    <source>
        <dbReference type="PROSITE" id="PS50988"/>
    </source>
</evidence>
<dbReference type="GO" id="GO:0003723">
    <property type="term" value="F:RNA binding"/>
    <property type="evidence" value="ECO:0007669"/>
    <property type="project" value="UniProtKB-KW"/>
</dbReference>
<dbReference type="EMBL" id="CAJC01000148">
    <property type="protein sequence ID" value="CCI53379.1"/>
    <property type="molecule type" value="Genomic_DNA"/>
</dbReference>
<organism evidence="8 9">
    <name type="scientific">Nostocoides jenkinsii Ben 74</name>
    <dbReference type="NCBI Taxonomy" id="1193518"/>
    <lineage>
        <taxon>Bacteria</taxon>
        <taxon>Bacillati</taxon>
        <taxon>Actinomycetota</taxon>
        <taxon>Actinomycetes</taxon>
        <taxon>Micrococcales</taxon>
        <taxon>Intrasporangiaceae</taxon>
        <taxon>Nostocoides</taxon>
    </lineage>
</organism>
<gene>
    <name evidence="8" type="ORF">BN13_380030</name>
</gene>
<evidence type="ECO:0000256" key="4">
    <source>
        <dbReference type="ARBA" id="ARBA00022723"/>
    </source>
</evidence>
<evidence type="ECO:0000256" key="6">
    <source>
        <dbReference type="ARBA" id="ARBA00023274"/>
    </source>
</evidence>
<keyword evidence="5" id="KW-0694">RNA-binding</keyword>